<dbReference type="InterPro" id="IPR029058">
    <property type="entry name" value="AB_hydrolase_fold"/>
</dbReference>
<evidence type="ECO:0000313" key="3">
    <source>
        <dbReference type="Proteomes" id="UP000239663"/>
    </source>
</evidence>
<dbReference type="InterPro" id="IPR052920">
    <property type="entry name" value="DNA-binding_regulatory"/>
</dbReference>
<comment type="caution">
    <text evidence="2">The sequence shown here is derived from an EMBL/GenBank/DDBJ whole genome shotgun (WGS) entry which is preliminary data.</text>
</comment>
<evidence type="ECO:0000259" key="1">
    <source>
        <dbReference type="Pfam" id="PF12146"/>
    </source>
</evidence>
<dbReference type="Proteomes" id="UP000239663">
    <property type="component" value="Unassembled WGS sequence"/>
</dbReference>
<gene>
    <name evidence="2" type="ORF">CYL18_02830</name>
</gene>
<dbReference type="OrthoDB" id="9776685at2"/>
<accession>A0A2S7N5M1</accession>
<dbReference type="Pfam" id="PF12146">
    <property type="entry name" value="Hydrolase_4"/>
    <property type="match status" value="1"/>
</dbReference>
<sequence>MYMKKKEVEFVLEREQKAGRLDPVAFKNMPQEERWIQSKHGYRLHTIFAEPHPESKKWMIILHGITENKWNSVRFVQLFAKKGFNAVIYDHRRHGQSEGKTSSYGYYEKDDLQSVVEELKACKGEDILLGIHGESMGAATLLLYAGMKDGGADFYIADCPFSEFSEQVAHLLKRDYHIPRWMVLPFSDWWLKRRDGYTLKDVSPLKAVEKIKEPVLFIHTLEDAYIPPSMSEKLYEHKRGPKQLFLPEKGAHAQAFNTNPEAYEKAIDSFLETYVPRA</sequence>
<dbReference type="PANTHER" id="PTHR43358:SF5">
    <property type="entry name" value="EXPORTED PROTEIN"/>
    <property type="match status" value="1"/>
</dbReference>
<dbReference type="SUPFAM" id="SSF53474">
    <property type="entry name" value="alpha/beta-Hydrolases"/>
    <property type="match status" value="1"/>
</dbReference>
<dbReference type="Gene3D" id="3.40.50.1820">
    <property type="entry name" value="alpha/beta hydrolase"/>
    <property type="match status" value="1"/>
</dbReference>
<dbReference type="AlphaFoldDB" id="A0A2S7N5M1"/>
<name>A0A2S7N5M1_9BACI</name>
<organism evidence="2 3">
    <name type="scientific">Pradoshia eiseniae</name>
    <dbReference type="NCBI Taxonomy" id="2064768"/>
    <lineage>
        <taxon>Bacteria</taxon>
        <taxon>Bacillati</taxon>
        <taxon>Bacillota</taxon>
        <taxon>Bacilli</taxon>
        <taxon>Bacillales</taxon>
        <taxon>Bacillaceae</taxon>
        <taxon>Pradoshia</taxon>
    </lineage>
</organism>
<protein>
    <recommendedName>
        <fullName evidence="1">Serine aminopeptidase S33 domain-containing protein</fullName>
    </recommendedName>
</protein>
<dbReference type="EMBL" id="PKOZ01000001">
    <property type="protein sequence ID" value="PQD97250.1"/>
    <property type="molecule type" value="Genomic_DNA"/>
</dbReference>
<proteinExistence type="predicted"/>
<evidence type="ECO:0000313" key="2">
    <source>
        <dbReference type="EMBL" id="PQD97250.1"/>
    </source>
</evidence>
<keyword evidence="3" id="KW-1185">Reference proteome</keyword>
<dbReference type="InterPro" id="IPR022742">
    <property type="entry name" value="Hydrolase_4"/>
</dbReference>
<dbReference type="PANTHER" id="PTHR43358">
    <property type="entry name" value="ALPHA/BETA-HYDROLASE"/>
    <property type="match status" value="1"/>
</dbReference>
<reference evidence="2 3" key="1">
    <citation type="submission" date="2017-12" db="EMBL/GenBank/DDBJ databases">
        <title>Taxonomic description and draft genome of Pradoshia cofamensis Gen. nov., sp. nov., a thermotolerant bacillale isolated from anterior gut of earthworm Eisenia fetida.</title>
        <authorList>
            <person name="Saha T."/>
            <person name="Chakraborty R."/>
        </authorList>
    </citation>
    <scope>NUCLEOTIDE SEQUENCE [LARGE SCALE GENOMIC DNA]</scope>
    <source>
        <strain evidence="2 3">EAG3</strain>
    </source>
</reference>
<feature type="domain" description="Serine aminopeptidase S33" evidence="1">
    <location>
        <begin position="54"/>
        <end position="170"/>
    </location>
</feature>